<reference evidence="4" key="1">
    <citation type="submission" date="2021-04" db="EMBL/GenBank/DDBJ databases">
        <authorList>
            <person name="Tunstrom K."/>
        </authorList>
    </citation>
    <scope>NUCLEOTIDE SEQUENCE</scope>
</reference>
<dbReference type="EMBL" id="CAJQZP010001153">
    <property type="protein sequence ID" value="CAG5023312.1"/>
    <property type="molecule type" value="Genomic_DNA"/>
</dbReference>
<dbReference type="PROSITE" id="PS51450">
    <property type="entry name" value="LRR"/>
    <property type="match status" value="1"/>
</dbReference>
<accession>A0A8S3XG47</accession>
<sequence length="524" mass="59756">MGERIASIMYIIITLALVNEMSTVQARDSNKRRPKEKTGGFQKNICDITDRDSKVHCYCENAREPRNATKAECWVFNGGIPPDDYIWQSFASQPTLQTLSFNVRVDGALGYVPTKALQYLQRLRSINIKYGNIVDVTTFAFANLTYLKEVTLSQNQIEILKQYAFAHLPNLTTINLEENMIVEIGRDSFFDLPKLQKLTFTKNNISHIKDGAFQHTFNLLELDLNKNNIQHLNRHTFDGLANLRKLDIRRNHIYNLTEFTFAELWNLQELLLGKNDLKYISERAFDGLSQLRKLSLDDNKLAALPSGLFEGVRGLSSLDLRSNELHALTYDNIKPILDNLKPPTSNLLLEENSFVCDCRLKWMHTLRDETKSQSTKESLESATCKIDPPIVSSAYNKMGDTDSKLDFNKEILHAGITIETIDKNNITDKKTTAEDLSKEHVNDILIPVAKKGVKRTVLKIPPDTLPCPIEKSTTTELIPYIIDPVIPIQNEMKTFRFQEMNISSSVHSTPTIIVWSICFAFFFT</sequence>
<dbReference type="OrthoDB" id="27267at2759"/>
<dbReference type="InterPro" id="IPR001611">
    <property type="entry name" value="Leu-rich_rpt"/>
</dbReference>
<keyword evidence="2" id="KW-0677">Repeat</keyword>
<dbReference type="Pfam" id="PF13855">
    <property type="entry name" value="LRR_8"/>
    <property type="match status" value="1"/>
</dbReference>
<comment type="caution">
    <text evidence="4">The sequence shown here is derived from an EMBL/GenBank/DDBJ whole genome shotgun (WGS) entry which is preliminary data.</text>
</comment>
<dbReference type="SMART" id="SM00369">
    <property type="entry name" value="LRR_TYP"/>
    <property type="match status" value="7"/>
</dbReference>
<evidence type="ECO:0000256" key="2">
    <source>
        <dbReference type="ARBA" id="ARBA00022737"/>
    </source>
</evidence>
<feature type="signal peptide" evidence="3">
    <location>
        <begin position="1"/>
        <end position="26"/>
    </location>
</feature>
<evidence type="ECO:0000256" key="3">
    <source>
        <dbReference type="SAM" id="SignalP"/>
    </source>
</evidence>
<dbReference type="InterPro" id="IPR026906">
    <property type="entry name" value="LRR_5"/>
</dbReference>
<dbReference type="Proteomes" id="UP000691718">
    <property type="component" value="Unassembled WGS sequence"/>
</dbReference>
<gene>
    <name evidence="4" type="ORF">PAPOLLO_LOCUS17911</name>
</gene>
<evidence type="ECO:0000313" key="5">
    <source>
        <dbReference type="Proteomes" id="UP000691718"/>
    </source>
</evidence>
<keyword evidence="1" id="KW-0433">Leucine-rich repeat</keyword>
<keyword evidence="5" id="KW-1185">Reference proteome</keyword>
<dbReference type="Pfam" id="PF13306">
    <property type="entry name" value="LRR_5"/>
    <property type="match status" value="1"/>
</dbReference>
<proteinExistence type="predicted"/>
<dbReference type="AlphaFoldDB" id="A0A8S3XG47"/>
<dbReference type="PANTHER" id="PTHR24366">
    <property type="entry name" value="IG(IMMUNOGLOBULIN) AND LRR(LEUCINE RICH REPEAT) DOMAINS"/>
    <property type="match status" value="1"/>
</dbReference>
<evidence type="ECO:0000313" key="4">
    <source>
        <dbReference type="EMBL" id="CAG5023312.1"/>
    </source>
</evidence>
<organism evidence="4 5">
    <name type="scientific">Parnassius apollo</name>
    <name type="common">Apollo butterfly</name>
    <name type="synonym">Papilio apollo</name>
    <dbReference type="NCBI Taxonomy" id="110799"/>
    <lineage>
        <taxon>Eukaryota</taxon>
        <taxon>Metazoa</taxon>
        <taxon>Ecdysozoa</taxon>
        <taxon>Arthropoda</taxon>
        <taxon>Hexapoda</taxon>
        <taxon>Insecta</taxon>
        <taxon>Pterygota</taxon>
        <taxon>Neoptera</taxon>
        <taxon>Endopterygota</taxon>
        <taxon>Lepidoptera</taxon>
        <taxon>Glossata</taxon>
        <taxon>Ditrysia</taxon>
        <taxon>Papilionoidea</taxon>
        <taxon>Papilionidae</taxon>
        <taxon>Parnassiinae</taxon>
        <taxon>Parnassini</taxon>
        <taxon>Parnassius</taxon>
        <taxon>Parnassius</taxon>
    </lineage>
</organism>
<dbReference type="InterPro" id="IPR003591">
    <property type="entry name" value="Leu-rich_rpt_typical-subtyp"/>
</dbReference>
<dbReference type="PANTHER" id="PTHR24366:SF164">
    <property type="entry name" value="CONNECTIN-LIKE PROTEIN"/>
    <property type="match status" value="1"/>
</dbReference>
<name>A0A8S3XG47_PARAO</name>
<protein>
    <submittedName>
        <fullName evidence="4">(apollo) hypothetical protein</fullName>
    </submittedName>
</protein>
<keyword evidence="3" id="KW-0732">Signal</keyword>
<feature type="chain" id="PRO_5035767764" evidence="3">
    <location>
        <begin position="27"/>
        <end position="524"/>
    </location>
</feature>
<evidence type="ECO:0000256" key="1">
    <source>
        <dbReference type="ARBA" id="ARBA00022614"/>
    </source>
</evidence>
<dbReference type="FunFam" id="3.80.10.10:FF:001360">
    <property type="entry name" value="Uncharacterized protein"/>
    <property type="match status" value="1"/>
</dbReference>